<gene>
    <name evidence="1" type="ordered locus">Nmlp_2601</name>
</gene>
<evidence type="ECO:0000313" key="2">
    <source>
        <dbReference type="Proteomes" id="UP000011867"/>
    </source>
</evidence>
<dbReference type="HOGENOM" id="CLU_1623503_0_0_2"/>
<protein>
    <submittedName>
        <fullName evidence="1">Uncharacterized protein</fullName>
    </submittedName>
</protein>
<keyword evidence="2" id="KW-1185">Reference proteome</keyword>
<organism evidence="1 2">
    <name type="scientific">Natronomonas moolapensis (strain DSM 18674 / CECT 7526 / JCM 14361 / 8.8.11)</name>
    <dbReference type="NCBI Taxonomy" id="268739"/>
    <lineage>
        <taxon>Archaea</taxon>
        <taxon>Methanobacteriati</taxon>
        <taxon>Methanobacteriota</taxon>
        <taxon>Stenosarchaea group</taxon>
        <taxon>Halobacteria</taxon>
        <taxon>Halobacteriales</taxon>
        <taxon>Natronomonadaceae</taxon>
        <taxon>Natronomonas</taxon>
    </lineage>
</organism>
<dbReference type="GeneID" id="42101596"/>
<reference evidence="1 2" key="1">
    <citation type="journal article" date="2013" name="Genome Announc.">
        <title>Genome of the haloarchaeon Natronomonas moolapensis, a neutrophilic member of a previously haloalkaliphilic genus.</title>
        <authorList>
            <person name="Dyall-Smith M.L."/>
            <person name="Pfeiffer F."/>
            <person name="Oberwinkler T."/>
            <person name="Klee K."/>
            <person name="Rampp M."/>
            <person name="Palm P."/>
            <person name="Gross K."/>
            <person name="Schuster S.C."/>
            <person name="Oesterhelt D."/>
        </authorList>
    </citation>
    <scope>NUCLEOTIDE SEQUENCE [LARGE SCALE GENOMIC DNA]</scope>
    <source>
        <strain evidence="2">DSM 18674 / JCM 14361 / 8.8.11</strain>
    </source>
</reference>
<proteinExistence type="predicted"/>
<dbReference type="Proteomes" id="UP000011867">
    <property type="component" value="Chromosome"/>
</dbReference>
<accession>M1XRD8</accession>
<dbReference type="AlphaFoldDB" id="M1XRD8"/>
<evidence type="ECO:0000313" key="1">
    <source>
        <dbReference type="EMBL" id="CCQ36760.1"/>
    </source>
</evidence>
<name>M1XRD8_NATM8</name>
<dbReference type="EMBL" id="HF582854">
    <property type="protein sequence ID" value="CCQ36760.1"/>
    <property type="molecule type" value="Genomic_DNA"/>
</dbReference>
<sequence length="163" mass="19051">MGLDDFEQPNTDWMAELKDRAEFRGFSLTHSHVAAKSHYFLIEGNTAYAVGKTHHTRVTSENKSHIYLNSAEETNWRDNQQDIPPRIEIEYDSELVDIFGIIIDHLTPNGYTDDQDNFLVLSECILEEIPESGKKELRTKRDGYRHPFGKYTNSWERLFKNLE</sequence>
<dbReference type="KEGG" id="nmo:Nmlp_2601"/>
<dbReference type="STRING" id="268739.Nmlp_2601"/>
<dbReference type="RefSeq" id="WP_015409539.1">
    <property type="nucleotide sequence ID" value="NC_020388.1"/>
</dbReference>